<feature type="compositionally biased region" description="Acidic residues" evidence="1">
    <location>
        <begin position="311"/>
        <end position="321"/>
    </location>
</feature>
<accession>A0A820TGS2</accession>
<evidence type="ECO:0000313" key="3">
    <source>
        <dbReference type="Proteomes" id="UP000663848"/>
    </source>
</evidence>
<protein>
    <submittedName>
        <fullName evidence="2">Uncharacterized protein</fullName>
    </submittedName>
</protein>
<name>A0A820TGS2_9BILA</name>
<organism evidence="2 3">
    <name type="scientific">Rotaria socialis</name>
    <dbReference type="NCBI Taxonomy" id="392032"/>
    <lineage>
        <taxon>Eukaryota</taxon>
        <taxon>Metazoa</taxon>
        <taxon>Spiralia</taxon>
        <taxon>Gnathifera</taxon>
        <taxon>Rotifera</taxon>
        <taxon>Eurotatoria</taxon>
        <taxon>Bdelloidea</taxon>
        <taxon>Philodinida</taxon>
        <taxon>Philodinidae</taxon>
        <taxon>Rotaria</taxon>
    </lineage>
</organism>
<feature type="region of interest" description="Disordered" evidence="1">
    <location>
        <begin position="302"/>
        <end position="321"/>
    </location>
</feature>
<gene>
    <name evidence="2" type="ORF">QYT958_LOCUS2078</name>
</gene>
<evidence type="ECO:0000256" key="1">
    <source>
        <dbReference type="SAM" id="MobiDB-lite"/>
    </source>
</evidence>
<reference evidence="2" key="1">
    <citation type="submission" date="2021-02" db="EMBL/GenBank/DDBJ databases">
        <authorList>
            <person name="Nowell W R."/>
        </authorList>
    </citation>
    <scope>NUCLEOTIDE SEQUENCE</scope>
</reference>
<comment type="caution">
    <text evidence="2">The sequence shown here is derived from an EMBL/GenBank/DDBJ whole genome shotgun (WGS) entry which is preliminary data.</text>
</comment>
<dbReference type="AlphaFoldDB" id="A0A820TGS2"/>
<dbReference type="Proteomes" id="UP000663848">
    <property type="component" value="Unassembled WGS sequence"/>
</dbReference>
<dbReference type="EMBL" id="CAJOBR010000129">
    <property type="protein sequence ID" value="CAF4469145.1"/>
    <property type="molecule type" value="Genomic_DNA"/>
</dbReference>
<evidence type="ECO:0000313" key="2">
    <source>
        <dbReference type="EMBL" id="CAF4469145.1"/>
    </source>
</evidence>
<proteinExistence type="predicted"/>
<sequence>MKEAEFLFDSLSVRMNLLKTNIAVATADLSPLTDGMPTNLHYKIDFFFTKLREWFSSEDRSHLINIHMIQPITNMQIVPNPYLLSTFGTNNTYEVHIVGVSTDGDPKYMRATYIVRFFAALTNIKLNSHTNAFHVKILKEWNWKKGLLEAMNIYLSGSQTNEGIFRSARSMFGTFYWFVNFSVQEFLNRTQKLSLLERFKTEIEFYSANGNILFPKHYKQRKQLRQSQYVIPGNYILNVETITKVIFQAKNDAADLLFRFKIQNCLDTKKIRNIKAVNNCMKNSLIKRISIRDYSDLKEEDESSVSKNDLDEMLGSESDVDREDQQYETSNILSDGIYDDLDGIKFSDMRVFDKVRFELEKSYFELKINRKKKMYKQTNCLLDFNGKQIGLVKRSSGSFDCGKYAPPVSYTEACATQGFHSGHKAINIGSCGQKRVKIYGVWDGTVIETCNGAKDKD</sequence>